<evidence type="ECO:0000313" key="2">
    <source>
        <dbReference type="Proteomes" id="UP000251666"/>
    </source>
</evidence>
<keyword evidence="2" id="KW-1185">Reference proteome</keyword>
<reference evidence="2" key="1">
    <citation type="journal article" date="2021" name="Front. Microbiol.">
        <title>Genomic Analysis of the 1-Aminocyclopropane-1-Carboxylate Deaminase-Producing Pseudomonas thivervalensis SC5 Reveals Its Multifaceted Roles in Soil and in Beneficial Interactions With Plants.</title>
        <authorList>
            <person name="Nascimento F.X."/>
            <person name="Uron P."/>
            <person name="Glick B.R."/>
            <person name="Giachini A."/>
            <person name="Rossi M.J."/>
        </authorList>
    </citation>
    <scope>NUCLEOTIDE SEQUENCE [LARGE SCALE GENOMIC DNA]</scope>
    <source>
        <strain evidence="2">PLM3</strain>
    </source>
</reference>
<proteinExistence type="predicted"/>
<dbReference type="SUPFAM" id="SSF49373">
    <property type="entry name" value="Invasin/intimin cell-adhesion fragments"/>
    <property type="match status" value="1"/>
</dbReference>
<sequence length="531" mass="57696">MDIQSSTLDDLFELYPVIIPGWITPVKPAGLAKGGIPKSLYDGQPQGLQCLIDPWNELKRQSWTMAAYDRADLYVNDDPAAVDGKTVGIGEEQDRIPLHIPHGQLIHGVNRLHYKVTRPGENAAPSRDLHVLYHLRAPGEPAPEGLDLVIPPDVINDGVSAERAAQGVEFRFAYTNPRNYDRISFLVGDVTVPFEVADASIPVVKTLFTDTFQQVGDNPNTLIQYRVTDQLGNSNQSPTKRLDIHLNQLAAPEITSVKDAKGVDVPDGTSTEETAVTLKGTGVSDKRVEIFDNLDSKGNAYVEGGIWTHAVIGLATGHHSFTAKGIYGTEPVSRPWTFTVGTSEIIDTTPHVFTKVIYTTSNFAPTNLYYDLERKPTGGTPPYTYRSSKPSVATVDVDEGGVLVKGAGTTTITVRDSAGKASSYDVTASMVHEVILNNGNAHMDAWQANTWAAPYVQAGGFRPELGWGSALNTRFEIGSEWLYPTALIWAPPPFPPNGSWGFTSFLSDFVNVTDNATLFAGRALICMRVIG</sequence>
<dbReference type="EMBL" id="CP022202">
    <property type="protein sequence ID" value="AXA60765.1"/>
    <property type="molecule type" value="Genomic_DNA"/>
</dbReference>
<protein>
    <recommendedName>
        <fullName evidence="3">Ig-like domain (Group 2)</fullName>
    </recommendedName>
</protein>
<accession>A0A2Z4ZB93</accession>
<evidence type="ECO:0008006" key="3">
    <source>
        <dbReference type="Google" id="ProtNLM"/>
    </source>
</evidence>
<organism evidence="1 2">
    <name type="scientific">Pseudomonas thivervalensis</name>
    <dbReference type="NCBI Taxonomy" id="86265"/>
    <lineage>
        <taxon>Bacteria</taxon>
        <taxon>Pseudomonadati</taxon>
        <taxon>Pseudomonadota</taxon>
        <taxon>Gammaproteobacteria</taxon>
        <taxon>Pseudomonadales</taxon>
        <taxon>Pseudomonadaceae</taxon>
        <taxon>Pseudomonas</taxon>
    </lineage>
</organism>
<dbReference type="RefSeq" id="WP_208667131.1">
    <property type="nucleotide sequence ID" value="NZ_CP022201.1"/>
</dbReference>
<gene>
    <name evidence="1" type="ORF">CEQ51_12025</name>
</gene>
<dbReference type="AlphaFoldDB" id="A0A2Z4ZB93"/>
<dbReference type="Gene3D" id="2.60.40.1080">
    <property type="match status" value="1"/>
</dbReference>
<evidence type="ECO:0000313" key="1">
    <source>
        <dbReference type="EMBL" id="AXA60765.1"/>
    </source>
</evidence>
<dbReference type="Proteomes" id="UP000251666">
    <property type="component" value="Chromosome"/>
</dbReference>
<dbReference type="KEGG" id="pthv:CE140_12180"/>
<name>A0A2Z4ZB93_9PSED</name>
<dbReference type="InterPro" id="IPR008964">
    <property type="entry name" value="Invasin/intimin_cell_adhesion"/>
</dbReference>